<proteinExistence type="predicted"/>
<dbReference type="InParanoid" id="A0A2K1KDX5"/>
<dbReference type="Gramene" id="Pp3c6_800V3.1">
    <property type="protein sequence ID" value="Pp3c6_800V3.1"/>
    <property type="gene ID" value="Pp3c6_800"/>
</dbReference>
<protein>
    <recommendedName>
        <fullName evidence="5">Reverse transcriptase Ty1/copia-type domain-containing protein</fullName>
    </recommendedName>
</protein>
<organism evidence="2">
    <name type="scientific">Physcomitrium patens</name>
    <name type="common">Spreading-leaved earth moss</name>
    <name type="synonym">Physcomitrella patens</name>
    <dbReference type="NCBI Taxonomy" id="3218"/>
    <lineage>
        <taxon>Eukaryota</taxon>
        <taxon>Viridiplantae</taxon>
        <taxon>Streptophyta</taxon>
        <taxon>Embryophyta</taxon>
        <taxon>Bryophyta</taxon>
        <taxon>Bryophytina</taxon>
        <taxon>Bryopsida</taxon>
        <taxon>Funariidae</taxon>
        <taxon>Funariales</taxon>
        <taxon>Funariaceae</taxon>
        <taxon>Physcomitrium</taxon>
    </lineage>
</organism>
<dbReference type="EMBL" id="ABEU02000006">
    <property type="protein sequence ID" value="PNR51968.1"/>
    <property type="molecule type" value="Genomic_DNA"/>
</dbReference>
<gene>
    <name evidence="2" type="ORF">PHYPA_008342</name>
</gene>
<name>A0A2K1KDX5_PHYPA</name>
<keyword evidence="4" id="KW-1185">Reference proteome</keyword>
<keyword evidence="1" id="KW-0812">Transmembrane</keyword>
<dbReference type="InterPro" id="IPR036397">
    <property type="entry name" value="RNaseH_sf"/>
</dbReference>
<dbReference type="PANTHER" id="PTHR11439">
    <property type="entry name" value="GAG-POL-RELATED RETROTRANSPOSON"/>
    <property type="match status" value="1"/>
</dbReference>
<dbReference type="Gene3D" id="3.30.420.10">
    <property type="entry name" value="Ribonuclease H-like superfamily/Ribonuclease H"/>
    <property type="match status" value="1"/>
</dbReference>
<evidence type="ECO:0000313" key="3">
    <source>
        <dbReference type="EnsemblPlants" id="Pp3c6_800V3.1"/>
    </source>
</evidence>
<evidence type="ECO:0000313" key="2">
    <source>
        <dbReference type="EMBL" id="PNR51968.1"/>
    </source>
</evidence>
<dbReference type="EnsemblPlants" id="Pp3c6_800V3.1">
    <property type="protein sequence ID" value="Pp3c6_800V3.1"/>
    <property type="gene ID" value="Pp3c6_800"/>
</dbReference>
<dbReference type="InterPro" id="IPR012337">
    <property type="entry name" value="RNaseH-like_sf"/>
</dbReference>
<sequence length="290" mass="33565">MKYKSKNFKKFKQFKAWIENKTRRKILCLRMDKDGEYMSIEFSNYLRNQGIKHQLTMPIHLYKMAITGVFFLGYKMFDLFHRMVHLSQDINFNENLMGYKHACIKQSAPNKPFLFSKNYTTQSDKTYQQMLKSVPQGLFMTQQSYALQVIQHIGLEGCQPVSTPMVERVKLTLDMHVDTVNPTYYRSIVEKLIQLAHSLPDVSYSSYLVGIVSRFMMQPQIPHLIATKCILRYIVGTLDFDLSGGLSTTGFKFMLGTSPITWLLKKQPTVALSFFEVEYMGLSMVTSESA</sequence>
<dbReference type="GO" id="GO:0003676">
    <property type="term" value="F:nucleic acid binding"/>
    <property type="evidence" value="ECO:0007669"/>
    <property type="project" value="InterPro"/>
</dbReference>
<dbReference type="SUPFAM" id="SSF53098">
    <property type="entry name" value="Ribonuclease H-like"/>
    <property type="match status" value="1"/>
</dbReference>
<keyword evidence="1" id="KW-0472">Membrane</keyword>
<reference evidence="2 4" key="1">
    <citation type="journal article" date="2008" name="Science">
        <title>The Physcomitrella genome reveals evolutionary insights into the conquest of land by plants.</title>
        <authorList>
            <person name="Rensing S."/>
            <person name="Lang D."/>
            <person name="Zimmer A."/>
            <person name="Terry A."/>
            <person name="Salamov A."/>
            <person name="Shapiro H."/>
            <person name="Nishiyama T."/>
            <person name="Perroud P.-F."/>
            <person name="Lindquist E."/>
            <person name="Kamisugi Y."/>
            <person name="Tanahashi T."/>
            <person name="Sakakibara K."/>
            <person name="Fujita T."/>
            <person name="Oishi K."/>
            <person name="Shin-I T."/>
            <person name="Kuroki Y."/>
            <person name="Toyoda A."/>
            <person name="Suzuki Y."/>
            <person name="Hashimoto A."/>
            <person name="Yamaguchi K."/>
            <person name="Sugano A."/>
            <person name="Kohara Y."/>
            <person name="Fujiyama A."/>
            <person name="Anterola A."/>
            <person name="Aoki S."/>
            <person name="Ashton N."/>
            <person name="Barbazuk W.B."/>
            <person name="Barker E."/>
            <person name="Bennetzen J."/>
            <person name="Bezanilla M."/>
            <person name="Blankenship R."/>
            <person name="Cho S.H."/>
            <person name="Dutcher S."/>
            <person name="Estelle M."/>
            <person name="Fawcett J.A."/>
            <person name="Gundlach H."/>
            <person name="Hanada K."/>
            <person name="Heyl A."/>
            <person name="Hicks K.A."/>
            <person name="Hugh J."/>
            <person name="Lohr M."/>
            <person name="Mayer K."/>
            <person name="Melkozernov A."/>
            <person name="Murata T."/>
            <person name="Nelson D."/>
            <person name="Pils B."/>
            <person name="Prigge M."/>
            <person name="Reiss B."/>
            <person name="Renner T."/>
            <person name="Rombauts S."/>
            <person name="Rushton P."/>
            <person name="Sanderfoot A."/>
            <person name="Schween G."/>
            <person name="Shiu S.-H."/>
            <person name="Stueber K."/>
            <person name="Theodoulou F.L."/>
            <person name="Tu H."/>
            <person name="Van de Peer Y."/>
            <person name="Verrier P.J."/>
            <person name="Waters E."/>
            <person name="Wood A."/>
            <person name="Yang L."/>
            <person name="Cove D."/>
            <person name="Cuming A."/>
            <person name="Hasebe M."/>
            <person name="Lucas S."/>
            <person name="Mishler D.B."/>
            <person name="Reski R."/>
            <person name="Grigoriev I."/>
            <person name="Quatrano R.S."/>
            <person name="Boore J.L."/>
        </authorList>
    </citation>
    <scope>NUCLEOTIDE SEQUENCE [LARGE SCALE GENOMIC DNA]</scope>
    <source>
        <strain evidence="3 4">cv. Gransden 2004</strain>
    </source>
</reference>
<evidence type="ECO:0000256" key="1">
    <source>
        <dbReference type="SAM" id="Phobius"/>
    </source>
</evidence>
<accession>A0A2K1KDX5</accession>
<evidence type="ECO:0000313" key="4">
    <source>
        <dbReference type="Proteomes" id="UP000006727"/>
    </source>
</evidence>
<dbReference type="AlphaFoldDB" id="A0A2K1KDX5"/>
<reference evidence="2 4" key="2">
    <citation type="journal article" date="2018" name="Plant J.">
        <title>The Physcomitrella patens chromosome-scale assembly reveals moss genome structure and evolution.</title>
        <authorList>
            <person name="Lang D."/>
            <person name="Ullrich K.K."/>
            <person name="Murat F."/>
            <person name="Fuchs J."/>
            <person name="Jenkins J."/>
            <person name="Haas F.B."/>
            <person name="Piednoel M."/>
            <person name="Gundlach H."/>
            <person name="Van Bel M."/>
            <person name="Meyberg R."/>
            <person name="Vives C."/>
            <person name="Morata J."/>
            <person name="Symeonidi A."/>
            <person name="Hiss M."/>
            <person name="Muchero W."/>
            <person name="Kamisugi Y."/>
            <person name="Saleh O."/>
            <person name="Blanc G."/>
            <person name="Decker E.L."/>
            <person name="van Gessel N."/>
            <person name="Grimwood J."/>
            <person name="Hayes R.D."/>
            <person name="Graham S.W."/>
            <person name="Gunter L.E."/>
            <person name="McDaniel S.F."/>
            <person name="Hoernstein S.N.W."/>
            <person name="Larsson A."/>
            <person name="Li F.W."/>
            <person name="Perroud P.F."/>
            <person name="Phillips J."/>
            <person name="Ranjan P."/>
            <person name="Rokshar D.S."/>
            <person name="Rothfels C.J."/>
            <person name="Schneider L."/>
            <person name="Shu S."/>
            <person name="Stevenson D.W."/>
            <person name="Thummler F."/>
            <person name="Tillich M."/>
            <person name="Villarreal Aguilar J.C."/>
            <person name="Widiez T."/>
            <person name="Wong G.K."/>
            <person name="Wymore A."/>
            <person name="Zhang Y."/>
            <person name="Zimmer A.D."/>
            <person name="Quatrano R.S."/>
            <person name="Mayer K.F.X."/>
            <person name="Goodstein D."/>
            <person name="Casacuberta J.M."/>
            <person name="Vandepoele K."/>
            <person name="Reski R."/>
            <person name="Cuming A.C."/>
            <person name="Tuskan G.A."/>
            <person name="Maumus F."/>
            <person name="Salse J."/>
            <person name="Schmutz J."/>
            <person name="Rensing S.A."/>
        </authorList>
    </citation>
    <scope>NUCLEOTIDE SEQUENCE [LARGE SCALE GENOMIC DNA]</scope>
    <source>
        <strain evidence="3 4">cv. Gransden 2004</strain>
    </source>
</reference>
<dbReference type="Proteomes" id="UP000006727">
    <property type="component" value="Chromosome 6"/>
</dbReference>
<reference evidence="3" key="3">
    <citation type="submission" date="2020-12" db="UniProtKB">
        <authorList>
            <consortium name="EnsemblPlants"/>
        </authorList>
    </citation>
    <scope>IDENTIFICATION</scope>
</reference>
<keyword evidence="1" id="KW-1133">Transmembrane helix</keyword>
<evidence type="ECO:0008006" key="5">
    <source>
        <dbReference type="Google" id="ProtNLM"/>
    </source>
</evidence>
<feature type="transmembrane region" description="Helical" evidence="1">
    <location>
        <begin position="61"/>
        <end position="77"/>
    </location>
</feature>
<dbReference type="STRING" id="3218.A0A2K1KDX5"/>
<dbReference type="PANTHER" id="PTHR11439:SF483">
    <property type="entry name" value="PEPTIDE SYNTHASE GLIP-LIKE, PUTATIVE (AFU_ORTHOLOGUE AFUA_3G12920)-RELATED"/>
    <property type="match status" value="1"/>
</dbReference>